<evidence type="ECO:0000256" key="1">
    <source>
        <dbReference type="SAM" id="MobiDB-lite"/>
    </source>
</evidence>
<name>A0A8S4DIL1_PLUXY</name>
<dbReference type="Proteomes" id="UP000653454">
    <property type="component" value="Unassembled WGS sequence"/>
</dbReference>
<accession>A0A8S4DIL1</accession>
<comment type="caution">
    <text evidence="2">The sequence shown here is derived from an EMBL/GenBank/DDBJ whole genome shotgun (WGS) entry which is preliminary data.</text>
</comment>
<evidence type="ECO:0000313" key="3">
    <source>
        <dbReference type="Proteomes" id="UP000653454"/>
    </source>
</evidence>
<protein>
    <submittedName>
        <fullName evidence="2">(diamondback moth) hypothetical protein</fullName>
    </submittedName>
</protein>
<dbReference type="EMBL" id="CAJHNJ030000005">
    <property type="protein sequence ID" value="CAG9099924.1"/>
    <property type="molecule type" value="Genomic_DNA"/>
</dbReference>
<keyword evidence="3" id="KW-1185">Reference proteome</keyword>
<organism evidence="2 3">
    <name type="scientific">Plutella xylostella</name>
    <name type="common">Diamondback moth</name>
    <name type="synonym">Plutella maculipennis</name>
    <dbReference type="NCBI Taxonomy" id="51655"/>
    <lineage>
        <taxon>Eukaryota</taxon>
        <taxon>Metazoa</taxon>
        <taxon>Ecdysozoa</taxon>
        <taxon>Arthropoda</taxon>
        <taxon>Hexapoda</taxon>
        <taxon>Insecta</taxon>
        <taxon>Pterygota</taxon>
        <taxon>Neoptera</taxon>
        <taxon>Endopterygota</taxon>
        <taxon>Lepidoptera</taxon>
        <taxon>Glossata</taxon>
        <taxon>Ditrysia</taxon>
        <taxon>Yponomeutoidea</taxon>
        <taxon>Plutellidae</taxon>
        <taxon>Plutella</taxon>
    </lineage>
</organism>
<gene>
    <name evidence="2" type="ORF">PLXY2_LOCUS2346</name>
</gene>
<sequence>MRRAGARRRRLRRGRRARRLRLRGRRERRQVHHQVTKLIVCKSEWKVHSASSESSRIPCIFHNWRHVTGLSYTPTESSNTADVKAQILTATAQYAARRRAAAAPAPWRTGAPPAPAGPAGTQTGPSPGN</sequence>
<proteinExistence type="predicted"/>
<feature type="region of interest" description="Disordered" evidence="1">
    <location>
        <begin position="99"/>
        <end position="129"/>
    </location>
</feature>
<reference evidence="2" key="1">
    <citation type="submission" date="2020-11" db="EMBL/GenBank/DDBJ databases">
        <authorList>
            <person name="Whiteford S."/>
        </authorList>
    </citation>
    <scope>NUCLEOTIDE SEQUENCE</scope>
</reference>
<evidence type="ECO:0000313" key="2">
    <source>
        <dbReference type="EMBL" id="CAG9099924.1"/>
    </source>
</evidence>
<dbReference type="AlphaFoldDB" id="A0A8S4DIL1"/>